<evidence type="ECO:0000313" key="11">
    <source>
        <dbReference type="Proteomes" id="UP001198200"/>
    </source>
</evidence>
<comment type="caution">
    <text evidence="10">The sequence shown here is derived from an EMBL/GenBank/DDBJ whole genome shotgun (WGS) entry which is preliminary data.</text>
</comment>
<dbReference type="FunFam" id="3.20.20.80:FF:000080">
    <property type="entry name" value="Beta-glucuronidase UidA"/>
    <property type="match status" value="1"/>
</dbReference>
<keyword evidence="11" id="KW-1185">Reference proteome</keyword>
<dbReference type="InterPro" id="IPR006104">
    <property type="entry name" value="Glyco_hydro_2_N"/>
</dbReference>
<evidence type="ECO:0000259" key="8">
    <source>
        <dbReference type="Pfam" id="PF02836"/>
    </source>
</evidence>
<dbReference type="InterPro" id="IPR008979">
    <property type="entry name" value="Galactose-bd-like_sf"/>
</dbReference>
<dbReference type="InterPro" id="IPR036156">
    <property type="entry name" value="Beta-gal/glucu_dom_sf"/>
</dbReference>
<gene>
    <name evidence="10" type="primary">uidA</name>
    <name evidence="10" type="ORF">LKD48_03815</name>
</gene>
<dbReference type="Gene3D" id="2.60.120.260">
    <property type="entry name" value="Galactose-binding domain-like"/>
    <property type="match status" value="1"/>
</dbReference>
<organism evidence="10 11">
    <name type="scientific">Anthropogastromicrobium aceti</name>
    <dbReference type="NCBI Taxonomy" id="2981768"/>
    <lineage>
        <taxon>Bacteria</taxon>
        <taxon>Bacillati</taxon>
        <taxon>Bacillota</taxon>
        <taxon>Clostridia</taxon>
        <taxon>Lachnospirales</taxon>
        <taxon>Lachnospiraceae</taxon>
        <taxon>Anthropogastromicrobium</taxon>
    </lineage>
</organism>
<evidence type="ECO:0000256" key="5">
    <source>
        <dbReference type="ARBA" id="ARBA00023295"/>
    </source>
</evidence>
<protein>
    <recommendedName>
        <fullName evidence="3">Beta-glucuronidase</fullName>
        <ecNumber evidence="2">3.2.1.31</ecNumber>
    </recommendedName>
</protein>
<dbReference type="InterPro" id="IPR023232">
    <property type="entry name" value="Glyco_hydro_2_AS"/>
</dbReference>
<dbReference type="EMBL" id="JAJEQN010000007">
    <property type="protein sequence ID" value="MCC2220774.1"/>
    <property type="molecule type" value="Genomic_DNA"/>
</dbReference>
<dbReference type="PANTHER" id="PTHR10066:SF67">
    <property type="entry name" value="BETA-GLUCURONIDASE"/>
    <property type="match status" value="1"/>
</dbReference>
<dbReference type="InterPro" id="IPR006101">
    <property type="entry name" value="Glyco_hydro_2"/>
</dbReference>
<dbReference type="Pfam" id="PF02837">
    <property type="entry name" value="Glyco_hydro_2_N"/>
    <property type="match status" value="1"/>
</dbReference>
<dbReference type="GO" id="GO:0005975">
    <property type="term" value="P:carbohydrate metabolic process"/>
    <property type="evidence" value="ECO:0007669"/>
    <property type="project" value="InterPro"/>
</dbReference>
<dbReference type="NCBIfam" id="NF007538">
    <property type="entry name" value="PRK10150.1"/>
    <property type="match status" value="1"/>
</dbReference>
<sequence>MLYPIENEIRQVKSLDGIWRFKKDNQMEQGFEEKWYEKPLKGFSDMPVPASYNDITTDKELRDHVGWVWYETDAVIPRSWMKDQRIVIRFGSVTQHAVVYLNGEEIARHKGGFLPFEADITDKVHEGKNRLTVAVSNLLDWSCIPSGEYKFVKNWLYPEGHWEQEYFFDFFNYSGIHRPVRLYTTPLSYVSDVTVKTTIEGTDGIVSYEIETAGASSEQPVHVVIRDEQGEVVAHGEGQKGKIIINNAHLWGPGAAYLYQFDITYGENSAENTDHYTLPFGVRTIEVTEKEFKINGKRFYFKGFGKHEDSDIRGKGLDQALNVRDAELLKWMGANSFRTSHYPYSEEMMQLADRQGFVIIDEVPAVGMNLFIPNAPDVFTPERVNEKTLEHHKTVLRELYQRDKNHPCVVMWSVTNEPHSSEESARTYFTEVVKQIRSLDDTRPVTGVMCVDVQEDNISQLFDVVCINRYFAWYLHTGRIETIYPMMKKDLEDWHAKYHKPVIVTEYGADTIAGMHKLPEVIFSEEYQVSYLEENNRAIDSCDFVAGEHIWAFADFMTSFGLRRIDGNKKGIFTRQRQPKAAAFAIRKRWLEK</sequence>
<dbReference type="PRINTS" id="PR00132">
    <property type="entry name" value="GLHYDRLASE2"/>
</dbReference>
<keyword evidence="4 6" id="KW-0378">Hydrolase</keyword>
<feature type="domain" description="Glycoside hydrolase family 2 immunoglobulin-like beta-sandwich" evidence="7">
    <location>
        <begin position="189"/>
        <end position="283"/>
    </location>
</feature>
<dbReference type="InterPro" id="IPR006103">
    <property type="entry name" value="Glyco_hydro_2_cat"/>
</dbReference>
<dbReference type="GO" id="GO:0030246">
    <property type="term" value="F:carbohydrate binding"/>
    <property type="evidence" value="ECO:0007669"/>
    <property type="project" value="TreeGrafter"/>
</dbReference>
<dbReference type="Pfam" id="PF02836">
    <property type="entry name" value="Glyco_hydro_2_C"/>
    <property type="match status" value="1"/>
</dbReference>
<dbReference type="InterPro" id="IPR006102">
    <property type="entry name" value="Ig-like_GH2"/>
</dbReference>
<dbReference type="EC" id="3.2.1.31" evidence="2"/>
<evidence type="ECO:0000256" key="6">
    <source>
        <dbReference type="RuleBase" id="RU361154"/>
    </source>
</evidence>
<dbReference type="PANTHER" id="PTHR10066">
    <property type="entry name" value="BETA-GLUCURONIDASE"/>
    <property type="match status" value="1"/>
</dbReference>
<dbReference type="SUPFAM" id="SSF51445">
    <property type="entry name" value="(Trans)glycosidases"/>
    <property type="match status" value="1"/>
</dbReference>
<evidence type="ECO:0000256" key="3">
    <source>
        <dbReference type="ARBA" id="ARBA00016205"/>
    </source>
</evidence>
<dbReference type="PROSITE" id="PS00608">
    <property type="entry name" value="GLYCOSYL_HYDROL_F2_2"/>
    <property type="match status" value="1"/>
</dbReference>
<evidence type="ECO:0000259" key="9">
    <source>
        <dbReference type="Pfam" id="PF02837"/>
    </source>
</evidence>
<evidence type="ECO:0000259" key="7">
    <source>
        <dbReference type="Pfam" id="PF00703"/>
    </source>
</evidence>
<dbReference type="GO" id="GO:0004566">
    <property type="term" value="F:beta-glucuronidase activity"/>
    <property type="evidence" value="ECO:0007669"/>
    <property type="project" value="UniProtKB-EC"/>
</dbReference>
<dbReference type="RefSeq" id="WP_308731236.1">
    <property type="nucleotide sequence ID" value="NZ_JAJEQN010000007.1"/>
</dbReference>
<dbReference type="Proteomes" id="UP001198200">
    <property type="component" value="Unassembled WGS sequence"/>
</dbReference>
<dbReference type="SUPFAM" id="SSF49785">
    <property type="entry name" value="Galactose-binding domain-like"/>
    <property type="match status" value="1"/>
</dbReference>
<proteinExistence type="inferred from homology"/>
<dbReference type="FunFam" id="2.60.120.260:FF:000027">
    <property type="entry name" value="Beta-glucuronidase"/>
    <property type="match status" value="1"/>
</dbReference>
<accession>A0AAE3E2X4</accession>
<evidence type="ECO:0000256" key="4">
    <source>
        <dbReference type="ARBA" id="ARBA00022801"/>
    </source>
</evidence>
<dbReference type="Pfam" id="PF00703">
    <property type="entry name" value="Glyco_hydro_2"/>
    <property type="match status" value="1"/>
</dbReference>
<dbReference type="InterPro" id="IPR017853">
    <property type="entry name" value="GH"/>
</dbReference>
<feature type="domain" description="Glycosyl hydrolases family 2 sugar binding" evidence="9">
    <location>
        <begin position="12"/>
        <end position="186"/>
    </location>
</feature>
<dbReference type="Gene3D" id="2.60.40.10">
    <property type="entry name" value="Immunoglobulins"/>
    <property type="match status" value="1"/>
</dbReference>
<dbReference type="FunFam" id="2.60.40.10:FF:001198">
    <property type="entry name" value="Beta-glucuronidase UidA"/>
    <property type="match status" value="1"/>
</dbReference>
<dbReference type="GO" id="GO:0019391">
    <property type="term" value="P:glucuronoside catabolic process"/>
    <property type="evidence" value="ECO:0007669"/>
    <property type="project" value="TreeGrafter"/>
</dbReference>
<dbReference type="SUPFAM" id="SSF49303">
    <property type="entry name" value="beta-Galactosidase/glucuronidase domain"/>
    <property type="match status" value="1"/>
</dbReference>
<reference evidence="10 11" key="1">
    <citation type="submission" date="2021-10" db="EMBL/GenBank/DDBJ databases">
        <title>Anaerobic single-cell dispensing facilitates the cultivation of human gut bacteria.</title>
        <authorList>
            <person name="Afrizal A."/>
        </authorList>
    </citation>
    <scope>NUCLEOTIDE SEQUENCE [LARGE SCALE GENOMIC DNA]</scope>
    <source>
        <strain evidence="10 11">CLA-AA-H224</strain>
    </source>
</reference>
<dbReference type="InterPro" id="IPR023230">
    <property type="entry name" value="Glyco_hydro_2_CS"/>
</dbReference>
<evidence type="ECO:0000256" key="2">
    <source>
        <dbReference type="ARBA" id="ARBA00012761"/>
    </source>
</evidence>
<dbReference type="Gene3D" id="3.20.20.80">
    <property type="entry name" value="Glycosidases"/>
    <property type="match status" value="1"/>
</dbReference>
<keyword evidence="5 6" id="KW-0326">Glycosidase</keyword>
<evidence type="ECO:0000256" key="1">
    <source>
        <dbReference type="ARBA" id="ARBA00007401"/>
    </source>
</evidence>
<name>A0AAE3E2X4_9FIRM</name>
<dbReference type="InterPro" id="IPR013783">
    <property type="entry name" value="Ig-like_fold"/>
</dbReference>
<evidence type="ECO:0000313" key="10">
    <source>
        <dbReference type="EMBL" id="MCC2220774.1"/>
    </source>
</evidence>
<dbReference type="PROSITE" id="PS00719">
    <property type="entry name" value="GLYCOSYL_HYDROL_F2_1"/>
    <property type="match status" value="1"/>
</dbReference>
<feature type="domain" description="Glycoside hydrolase family 2 catalytic" evidence="8">
    <location>
        <begin position="285"/>
        <end position="590"/>
    </location>
</feature>
<comment type="similarity">
    <text evidence="1 6">Belongs to the glycosyl hydrolase 2 family.</text>
</comment>
<dbReference type="AlphaFoldDB" id="A0AAE3E2X4"/>